<proteinExistence type="predicted"/>
<organism evidence="2">
    <name type="scientific">viral metagenome</name>
    <dbReference type="NCBI Taxonomy" id="1070528"/>
    <lineage>
        <taxon>unclassified sequences</taxon>
        <taxon>metagenomes</taxon>
        <taxon>organismal metagenomes</taxon>
    </lineage>
</organism>
<dbReference type="AlphaFoldDB" id="A0A6M3KGL7"/>
<dbReference type="Gene3D" id="3.90.550.10">
    <property type="entry name" value="Spore Coat Polysaccharide Biosynthesis Protein SpsA, Chain A"/>
    <property type="match status" value="1"/>
</dbReference>
<sequence>MVSILIPTKNRKDLLQRCVDTLFDNSSDIEVLVIMDNGDIPPKDKRIRLFSIARINNLSYYFNYLAKKSKGSHLFVFNDDAYVKTPDFDKIIEDTLTDPVDFGYPTLGTPNGFSWPIMTRRAYELLRFVFHPKWTSYGADQHTMAIFKQAEICKGIPIEVIHDSHHYKLRALDETAINTEKMSNWDYLLRTEQTFEDVDYYAKRLKGQI</sequence>
<evidence type="ECO:0000259" key="1">
    <source>
        <dbReference type="Pfam" id="PF00535"/>
    </source>
</evidence>
<dbReference type="InterPro" id="IPR001173">
    <property type="entry name" value="Glyco_trans_2-like"/>
</dbReference>
<protein>
    <submittedName>
        <fullName evidence="2">Putative glycosyltransferase</fullName>
    </submittedName>
</protein>
<name>A0A6M3KGL7_9ZZZZ</name>
<dbReference type="SUPFAM" id="SSF53448">
    <property type="entry name" value="Nucleotide-diphospho-sugar transferases"/>
    <property type="match status" value="1"/>
</dbReference>
<evidence type="ECO:0000313" key="2">
    <source>
        <dbReference type="EMBL" id="QJA81139.1"/>
    </source>
</evidence>
<gene>
    <name evidence="2" type="ORF">MM415A00584_0026</name>
</gene>
<dbReference type="GO" id="GO:0016740">
    <property type="term" value="F:transferase activity"/>
    <property type="evidence" value="ECO:0007669"/>
    <property type="project" value="UniProtKB-KW"/>
</dbReference>
<dbReference type="CDD" id="cd00761">
    <property type="entry name" value="Glyco_tranf_GTA_type"/>
    <property type="match status" value="1"/>
</dbReference>
<dbReference type="Pfam" id="PF00535">
    <property type="entry name" value="Glycos_transf_2"/>
    <property type="match status" value="1"/>
</dbReference>
<accession>A0A6M3KGL7</accession>
<dbReference type="EMBL" id="MT142448">
    <property type="protein sequence ID" value="QJA81139.1"/>
    <property type="molecule type" value="Genomic_DNA"/>
</dbReference>
<dbReference type="InterPro" id="IPR029044">
    <property type="entry name" value="Nucleotide-diphossugar_trans"/>
</dbReference>
<reference evidence="2" key="1">
    <citation type="submission" date="2020-03" db="EMBL/GenBank/DDBJ databases">
        <title>The deep terrestrial virosphere.</title>
        <authorList>
            <person name="Holmfeldt K."/>
            <person name="Nilsson E."/>
            <person name="Simone D."/>
            <person name="Lopez-Fernandez M."/>
            <person name="Wu X."/>
            <person name="de Brujin I."/>
            <person name="Lundin D."/>
            <person name="Andersson A."/>
            <person name="Bertilsson S."/>
            <person name="Dopson M."/>
        </authorList>
    </citation>
    <scope>NUCLEOTIDE SEQUENCE</scope>
    <source>
        <strain evidence="2">MM415A00584</strain>
    </source>
</reference>
<feature type="domain" description="Glycosyltransferase 2-like" evidence="1">
    <location>
        <begin position="3"/>
        <end position="123"/>
    </location>
</feature>
<keyword evidence="2" id="KW-0808">Transferase</keyword>